<name>A0ABN0YQZ8_9ACTN</name>
<keyword evidence="1" id="KW-0732">Signal</keyword>
<sequence length="70" mass="6969">MTRRTTTRAKKALAVFAIVGAATALGALPAAADNHTGSVQSAAHVVPASSGDVIDTATSADDHHVGSMEL</sequence>
<comment type="caution">
    <text evidence="2">The sequence shown here is derived from an EMBL/GenBank/DDBJ whole genome shotgun (WGS) entry which is preliminary data.</text>
</comment>
<evidence type="ECO:0000256" key="1">
    <source>
        <dbReference type="SAM" id="SignalP"/>
    </source>
</evidence>
<reference evidence="2 3" key="1">
    <citation type="journal article" date="2019" name="Int. J. Syst. Evol. Microbiol.">
        <title>The Global Catalogue of Microorganisms (GCM) 10K type strain sequencing project: providing services to taxonomists for standard genome sequencing and annotation.</title>
        <authorList>
            <consortium name="The Broad Institute Genomics Platform"/>
            <consortium name="The Broad Institute Genome Sequencing Center for Infectious Disease"/>
            <person name="Wu L."/>
            <person name="Ma J."/>
        </authorList>
    </citation>
    <scope>NUCLEOTIDE SEQUENCE [LARGE SCALE GENOMIC DNA]</scope>
    <source>
        <strain evidence="2 3">JCM 4788</strain>
    </source>
</reference>
<evidence type="ECO:0008006" key="4">
    <source>
        <dbReference type="Google" id="ProtNLM"/>
    </source>
</evidence>
<keyword evidence="3" id="KW-1185">Reference proteome</keyword>
<gene>
    <name evidence="2" type="ORF">GCM10010357_28540</name>
</gene>
<evidence type="ECO:0000313" key="3">
    <source>
        <dbReference type="Proteomes" id="UP001500879"/>
    </source>
</evidence>
<protein>
    <recommendedName>
        <fullName evidence="4">Chaplin</fullName>
    </recommendedName>
</protein>
<dbReference type="Proteomes" id="UP001500879">
    <property type="component" value="Unassembled WGS sequence"/>
</dbReference>
<proteinExistence type="predicted"/>
<feature type="signal peptide" evidence="1">
    <location>
        <begin position="1"/>
        <end position="32"/>
    </location>
</feature>
<dbReference type="RefSeq" id="WP_344023949.1">
    <property type="nucleotide sequence ID" value="NZ_BAAABX010000032.1"/>
</dbReference>
<feature type="chain" id="PRO_5046018806" description="Chaplin" evidence="1">
    <location>
        <begin position="33"/>
        <end position="70"/>
    </location>
</feature>
<evidence type="ECO:0000313" key="2">
    <source>
        <dbReference type="EMBL" id="GAA0405897.1"/>
    </source>
</evidence>
<dbReference type="EMBL" id="BAAABX010000032">
    <property type="protein sequence ID" value="GAA0405897.1"/>
    <property type="molecule type" value="Genomic_DNA"/>
</dbReference>
<accession>A0ABN0YQZ8</accession>
<organism evidence="2 3">
    <name type="scientific">Streptomyces luteireticuli</name>
    <dbReference type="NCBI Taxonomy" id="173858"/>
    <lineage>
        <taxon>Bacteria</taxon>
        <taxon>Bacillati</taxon>
        <taxon>Actinomycetota</taxon>
        <taxon>Actinomycetes</taxon>
        <taxon>Kitasatosporales</taxon>
        <taxon>Streptomycetaceae</taxon>
        <taxon>Streptomyces</taxon>
    </lineage>
</organism>